<feature type="transmembrane region" description="Helical" evidence="13">
    <location>
        <begin position="71"/>
        <end position="93"/>
    </location>
</feature>
<comment type="catalytic activity">
    <reaction evidence="12">
        <text>K(+)(in) = K(+)(out)</text>
        <dbReference type="Rhea" id="RHEA:29463"/>
        <dbReference type="ChEBI" id="CHEBI:29103"/>
    </reaction>
</comment>
<dbReference type="PANTHER" id="PTHR31462">
    <property type="entry name" value="ENDOSOMAL/LYSOSOMAL POTASSIUM CHANNEL TMEM175"/>
    <property type="match status" value="1"/>
</dbReference>
<dbReference type="GO" id="GO:0015252">
    <property type="term" value="F:proton channel activity"/>
    <property type="evidence" value="ECO:0007669"/>
    <property type="project" value="InterPro"/>
</dbReference>
<keyword evidence="11" id="KW-0407">Ion channel</keyword>
<keyword evidence="3" id="KW-0813">Transport</keyword>
<sequence>MTVSLQANLCEELLLKIHYNLFAGRSLERLSALSDGIFAIATTLLVLNLHVPQAAEAAAHLDSEQLLLGALLRHLPELVTYLMSFMTLGIFWIGQQTQMSHFTESNRNYSWIQLGFLATVTLMPFSTSLLATFIQLRVALIIYWLNILLMGIALLVGLIYGQRSGLLKEQSRQETRHQFKRIVIAQALYAVGALLCIIHPYVSIGFIVLVQLNYVIAPRIWKLDRI</sequence>
<dbReference type="GO" id="GO:0005267">
    <property type="term" value="F:potassium channel activity"/>
    <property type="evidence" value="ECO:0007669"/>
    <property type="project" value="UniProtKB-KW"/>
</dbReference>
<keyword evidence="8 13" id="KW-1133">Transmembrane helix</keyword>
<feature type="transmembrane region" description="Helical" evidence="13">
    <location>
        <begin position="182"/>
        <end position="202"/>
    </location>
</feature>
<protein>
    <recommendedName>
        <fullName evidence="16">DUF1211 domain-containing protein</fullName>
    </recommendedName>
</protein>
<accession>A0A8J3I675</accession>
<feature type="transmembrane region" description="Helical" evidence="13">
    <location>
        <begin position="114"/>
        <end position="134"/>
    </location>
</feature>
<evidence type="ECO:0000256" key="12">
    <source>
        <dbReference type="ARBA" id="ARBA00034430"/>
    </source>
</evidence>
<evidence type="ECO:0000256" key="2">
    <source>
        <dbReference type="ARBA" id="ARBA00006920"/>
    </source>
</evidence>
<evidence type="ECO:0000256" key="4">
    <source>
        <dbReference type="ARBA" id="ARBA00022538"/>
    </source>
</evidence>
<evidence type="ECO:0000313" key="15">
    <source>
        <dbReference type="Proteomes" id="UP000612362"/>
    </source>
</evidence>
<dbReference type="InterPro" id="IPR010617">
    <property type="entry name" value="TMEM175-like"/>
</dbReference>
<evidence type="ECO:0008006" key="16">
    <source>
        <dbReference type="Google" id="ProtNLM"/>
    </source>
</evidence>
<comment type="subcellular location">
    <subcellularLocation>
        <location evidence="1">Membrane</location>
        <topology evidence="1">Multi-pass membrane protein</topology>
    </subcellularLocation>
</comment>
<evidence type="ECO:0000313" key="14">
    <source>
        <dbReference type="EMBL" id="GHO47843.1"/>
    </source>
</evidence>
<gene>
    <name evidence="14" type="ORF">KSX_60060</name>
</gene>
<dbReference type="PANTHER" id="PTHR31462:SF5">
    <property type="entry name" value="ENDOSOMAL_LYSOSOMAL PROTON CHANNEL TMEM175"/>
    <property type="match status" value="1"/>
</dbReference>
<dbReference type="AlphaFoldDB" id="A0A8J3I675"/>
<proteinExistence type="inferred from homology"/>
<keyword evidence="5 13" id="KW-0812">Transmembrane</keyword>
<dbReference type="Pfam" id="PF06736">
    <property type="entry name" value="TMEM175"/>
    <property type="match status" value="1"/>
</dbReference>
<keyword evidence="6" id="KW-0631">Potassium channel</keyword>
<keyword evidence="10 13" id="KW-0472">Membrane</keyword>
<dbReference type="GO" id="GO:0016020">
    <property type="term" value="C:membrane"/>
    <property type="evidence" value="ECO:0007669"/>
    <property type="project" value="UniProtKB-SubCell"/>
</dbReference>
<feature type="transmembrane region" description="Helical" evidence="13">
    <location>
        <begin position="140"/>
        <end position="161"/>
    </location>
</feature>
<evidence type="ECO:0000256" key="13">
    <source>
        <dbReference type="SAM" id="Phobius"/>
    </source>
</evidence>
<evidence type="ECO:0000256" key="10">
    <source>
        <dbReference type="ARBA" id="ARBA00023136"/>
    </source>
</evidence>
<keyword evidence="4" id="KW-0633">Potassium transport</keyword>
<evidence type="ECO:0000256" key="11">
    <source>
        <dbReference type="ARBA" id="ARBA00023303"/>
    </source>
</evidence>
<keyword evidence="15" id="KW-1185">Reference proteome</keyword>
<keyword evidence="7" id="KW-0630">Potassium</keyword>
<comment type="caution">
    <text evidence="14">The sequence shown here is derived from an EMBL/GenBank/DDBJ whole genome shotgun (WGS) entry which is preliminary data.</text>
</comment>
<feature type="transmembrane region" description="Helical" evidence="13">
    <location>
        <begin position="30"/>
        <end position="51"/>
    </location>
</feature>
<evidence type="ECO:0000256" key="1">
    <source>
        <dbReference type="ARBA" id="ARBA00004141"/>
    </source>
</evidence>
<comment type="similarity">
    <text evidence="2">Belongs to the TMEM175 family.</text>
</comment>
<dbReference type="Proteomes" id="UP000612362">
    <property type="component" value="Unassembled WGS sequence"/>
</dbReference>
<organism evidence="14 15">
    <name type="scientific">Ktedonospora formicarum</name>
    <dbReference type="NCBI Taxonomy" id="2778364"/>
    <lineage>
        <taxon>Bacteria</taxon>
        <taxon>Bacillati</taxon>
        <taxon>Chloroflexota</taxon>
        <taxon>Ktedonobacteria</taxon>
        <taxon>Ktedonobacterales</taxon>
        <taxon>Ktedonobacteraceae</taxon>
        <taxon>Ktedonospora</taxon>
    </lineage>
</organism>
<dbReference type="EMBL" id="BNJF01000003">
    <property type="protein sequence ID" value="GHO47843.1"/>
    <property type="molecule type" value="Genomic_DNA"/>
</dbReference>
<reference evidence="14" key="1">
    <citation type="submission" date="2020-10" db="EMBL/GenBank/DDBJ databases">
        <title>Taxonomic study of unclassified bacteria belonging to the class Ktedonobacteria.</title>
        <authorList>
            <person name="Yabe S."/>
            <person name="Wang C.M."/>
            <person name="Zheng Y."/>
            <person name="Sakai Y."/>
            <person name="Cavaletti L."/>
            <person name="Monciardini P."/>
            <person name="Donadio S."/>
        </authorList>
    </citation>
    <scope>NUCLEOTIDE SEQUENCE</scope>
    <source>
        <strain evidence="14">SOSP1-1</strain>
    </source>
</reference>
<evidence type="ECO:0000256" key="9">
    <source>
        <dbReference type="ARBA" id="ARBA00023065"/>
    </source>
</evidence>
<evidence type="ECO:0000256" key="3">
    <source>
        <dbReference type="ARBA" id="ARBA00022448"/>
    </source>
</evidence>
<name>A0A8J3I675_9CHLR</name>
<evidence type="ECO:0000256" key="8">
    <source>
        <dbReference type="ARBA" id="ARBA00022989"/>
    </source>
</evidence>
<evidence type="ECO:0000256" key="7">
    <source>
        <dbReference type="ARBA" id="ARBA00022958"/>
    </source>
</evidence>
<evidence type="ECO:0000256" key="5">
    <source>
        <dbReference type="ARBA" id="ARBA00022692"/>
    </source>
</evidence>
<keyword evidence="9" id="KW-0406">Ion transport</keyword>
<evidence type="ECO:0000256" key="6">
    <source>
        <dbReference type="ARBA" id="ARBA00022826"/>
    </source>
</evidence>